<evidence type="ECO:0000313" key="2">
    <source>
        <dbReference type="EMBL" id="KAK4028305.1"/>
    </source>
</evidence>
<sequence length="266" mass="30444">MQKTIKINTTMLKTVWNEKITRQLKKFGKILRDISTIPTQEPAIIISAKQTPDNTSIGTSEAFSITIELPTMIGDQSSNEASTKLEENESLTKCTTLTVVQEDLTAISYYQNEDQVFPKNIKINSLFSSTEEIQTHCHREPSNIKDTTYSPTNTTLKCSALCFTRTTASSAVNFRPSCIKKQFNNLLFKTLIKSILPKYWEQFKKFEKYLTALKGPYNSIQRFSDQLYTPRPNTTSPTISNSRFLTKFFAILIVLPNTIYYHQHVH</sequence>
<reference evidence="2 3" key="1">
    <citation type="journal article" date="2023" name="Nucleic Acids Res.">
        <title>The hologenome of Daphnia magna reveals possible DNA methylation and microbiome-mediated evolution of the host genome.</title>
        <authorList>
            <person name="Chaturvedi A."/>
            <person name="Li X."/>
            <person name="Dhandapani V."/>
            <person name="Marshall H."/>
            <person name="Kissane S."/>
            <person name="Cuenca-Cambronero M."/>
            <person name="Asole G."/>
            <person name="Calvet F."/>
            <person name="Ruiz-Romero M."/>
            <person name="Marangio P."/>
            <person name="Guigo R."/>
            <person name="Rago D."/>
            <person name="Mirbahai L."/>
            <person name="Eastwood N."/>
            <person name="Colbourne J.K."/>
            <person name="Zhou J."/>
            <person name="Mallon E."/>
            <person name="Orsini L."/>
        </authorList>
    </citation>
    <scope>NUCLEOTIDE SEQUENCE [LARGE SCALE GENOMIC DNA]</scope>
    <source>
        <strain evidence="2">LRV0_1</strain>
    </source>
</reference>
<evidence type="ECO:0000313" key="3">
    <source>
        <dbReference type="Proteomes" id="UP001234178"/>
    </source>
</evidence>
<dbReference type="Proteomes" id="UP001234178">
    <property type="component" value="Unassembled WGS sequence"/>
</dbReference>
<name>A0ABR0AT59_9CRUS</name>
<protein>
    <submittedName>
        <fullName evidence="2">Uncharacterized protein</fullName>
    </submittedName>
</protein>
<keyword evidence="3" id="KW-1185">Reference proteome</keyword>
<comment type="caution">
    <text evidence="2">The sequence shown here is derived from an EMBL/GenBank/DDBJ whole genome shotgun (WGS) entry which is preliminary data.</text>
</comment>
<organism evidence="2 3">
    <name type="scientific">Daphnia magna</name>
    <dbReference type="NCBI Taxonomy" id="35525"/>
    <lineage>
        <taxon>Eukaryota</taxon>
        <taxon>Metazoa</taxon>
        <taxon>Ecdysozoa</taxon>
        <taxon>Arthropoda</taxon>
        <taxon>Crustacea</taxon>
        <taxon>Branchiopoda</taxon>
        <taxon>Diplostraca</taxon>
        <taxon>Cladocera</taxon>
        <taxon>Anomopoda</taxon>
        <taxon>Daphniidae</taxon>
        <taxon>Daphnia</taxon>
    </lineage>
</organism>
<dbReference type="EMBL" id="JAOYFB010000003">
    <property type="protein sequence ID" value="KAK4012267.1"/>
    <property type="molecule type" value="Genomic_DNA"/>
</dbReference>
<proteinExistence type="predicted"/>
<gene>
    <name evidence="2" type="ORF">OUZ56_017585</name>
    <name evidence="1" type="ORF">OUZ56_021368</name>
</gene>
<dbReference type="EMBL" id="JAOYFB010000038">
    <property type="protein sequence ID" value="KAK4028305.1"/>
    <property type="molecule type" value="Genomic_DNA"/>
</dbReference>
<accession>A0ABR0AT59</accession>
<evidence type="ECO:0000313" key="1">
    <source>
        <dbReference type="EMBL" id="KAK4012267.1"/>
    </source>
</evidence>